<accession>A0A6J8EMM1</accession>
<evidence type="ECO:0000259" key="1">
    <source>
        <dbReference type="PROSITE" id="PS50835"/>
    </source>
</evidence>
<dbReference type="Pfam" id="PF00047">
    <property type="entry name" value="ig"/>
    <property type="match status" value="1"/>
</dbReference>
<dbReference type="InterPro" id="IPR007110">
    <property type="entry name" value="Ig-like_dom"/>
</dbReference>
<dbReference type="EMBL" id="CACVKT020009431">
    <property type="protein sequence ID" value="CAC5421879.1"/>
    <property type="molecule type" value="Genomic_DNA"/>
</dbReference>
<organism evidence="2 3">
    <name type="scientific">Mytilus coruscus</name>
    <name type="common">Sea mussel</name>
    <dbReference type="NCBI Taxonomy" id="42192"/>
    <lineage>
        <taxon>Eukaryota</taxon>
        <taxon>Metazoa</taxon>
        <taxon>Spiralia</taxon>
        <taxon>Lophotrochozoa</taxon>
        <taxon>Mollusca</taxon>
        <taxon>Bivalvia</taxon>
        <taxon>Autobranchia</taxon>
        <taxon>Pteriomorphia</taxon>
        <taxon>Mytilida</taxon>
        <taxon>Mytiloidea</taxon>
        <taxon>Mytilidae</taxon>
        <taxon>Mytilinae</taxon>
        <taxon>Mytilus</taxon>
    </lineage>
</organism>
<dbReference type="InterPro" id="IPR036179">
    <property type="entry name" value="Ig-like_dom_sf"/>
</dbReference>
<name>A0A6J8EMM1_MYTCO</name>
<dbReference type="CDD" id="cd00096">
    <property type="entry name" value="Ig"/>
    <property type="match status" value="1"/>
</dbReference>
<feature type="domain" description="Ig-like" evidence="1">
    <location>
        <begin position="1"/>
        <end position="89"/>
    </location>
</feature>
<gene>
    <name evidence="2" type="ORF">MCOR_53963</name>
</gene>
<dbReference type="AlphaFoldDB" id="A0A6J8EMM1"/>
<keyword evidence="3" id="KW-1185">Reference proteome</keyword>
<dbReference type="SUPFAM" id="SSF48726">
    <property type="entry name" value="Immunoglobulin"/>
    <property type="match status" value="1"/>
</dbReference>
<dbReference type="PROSITE" id="PS50835">
    <property type="entry name" value="IG_LIKE"/>
    <property type="match status" value="1"/>
</dbReference>
<dbReference type="InterPro" id="IPR013151">
    <property type="entry name" value="Immunoglobulin_dom"/>
</dbReference>
<protein>
    <recommendedName>
        <fullName evidence="1">Ig-like domain-containing protein</fullName>
    </recommendedName>
</protein>
<dbReference type="Proteomes" id="UP000507470">
    <property type="component" value="Unassembled WGS sequence"/>
</dbReference>
<evidence type="ECO:0000313" key="2">
    <source>
        <dbReference type="EMBL" id="CAC5421879.1"/>
    </source>
</evidence>
<evidence type="ECO:0000313" key="3">
    <source>
        <dbReference type="Proteomes" id="UP000507470"/>
    </source>
</evidence>
<proteinExistence type="predicted"/>
<dbReference type="Gene3D" id="2.60.40.10">
    <property type="entry name" value="Immunoglobulins"/>
    <property type="match status" value="1"/>
</dbReference>
<reference evidence="2 3" key="1">
    <citation type="submission" date="2020-06" db="EMBL/GenBank/DDBJ databases">
        <authorList>
            <person name="Li R."/>
            <person name="Bekaert M."/>
        </authorList>
    </citation>
    <scope>NUCLEOTIDE SEQUENCE [LARGE SCALE GENOMIC DNA]</scope>
    <source>
        <strain evidence="3">wild</strain>
    </source>
</reference>
<dbReference type="InterPro" id="IPR013783">
    <property type="entry name" value="Ig-like_fold"/>
</dbReference>
<sequence>MDVGNPEKNTNVEIACPIIATENDYVTWCFERSTIISNGKDVNLKFKTKYRVFNTSNLQICNFTYADEGRYTCQELIGKEIRQDTVIVTVCRISREERTLTKKSIRQLQKQVDVYTGDCASLKIKTNSKCDENIKIYLSNDMYKVLYLKNLNKTTAETFLCHIYKADNLEEITTAEHAG</sequence>